<feature type="non-terminal residue" evidence="2">
    <location>
        <position position="20"/>
    </location>
</feature>
<evidence type="ECO:0000313" key="2">
    <source>
        <dbReference type="EMBL" id="KAA6339720.1"/>
    </source>
</evidence>
<evidence type="ECO:0000313" key="1">
    <source>
        <dbReference type="EMBL" id="KAA6326478.1"/>
    </source>
</evidence>
<proteinExistence type="predicted"/>
<gene>
    <name evidence="2" type="ORF">EZS27_012356</name>
    <name evidence="1" type="ORF">EZS27_024415</name>
</gene>
<reference evidence="2" key="1">
    <citation type="submission" date="2019-03" db="EMBL/GenBank/DDBJ databases">
        <title>Single cell metagenomics reveals metabolic interactions within the superorganism composed of flagellate Streblomastix strix and complex community of Bacteroidetes bacteria on its surface.</title>
        <authorList>
            <person name="Treitli S.C."/>
            <person name="Kolisko M."/>
            <person name="Husnik F."/>
            <person name="Keeling P."/>
            <person name="Hampl V."/>
        </authorList>
    </citation>
    <scope>NUCLEOTIDE SEQUENCE</scope>
    <source>
        <strain evidence="2">STM</strain>
    </source>
</reference>
<name>A0A5J4S2R0_9ZZZZ</name>
<protein>
    <submittedName>
        <fullName evidence="2">Uncharacterized protein</fullName>
    </submittedName>
</protein>
<dbReference type="AlphaFoldDB" id="A0A5J4S2R0"/>
<dbReference type="EMBL" id="SNRY01000512">
    <property type="protein sequence ID" value="KAA6339720.1"/>
    <property type="molecule type" value="Genomic_DNA"/>
</dbReference>
<organism evidence="2">
    <name type="scientific">termite gut metagenome</name>
    <dbReference type="NCBI Taxonomy" id="433724"/>
    <lineage>
        <taxon>unclassified sequences</taxon>
        <taxon>metagenomes</taxon>
        <taxon>organismal metagenomes</taxon>
    </lineage>
</organism>
<sequence length="20" mass="2377">MKTEFFSGSSIYFVLYQSNK</sequence>
<dbReference type="EMBL" id="SNRY01002159">
    <property type="protein sequence ID" value="KAA6326478.1"/>
    <property type="molecule type" value="Genomic_DNA"/>
</dbReference>
<comment type="caution">
    <text evidence="2">The sequence shown here is derived from an EMBL/GenBank/DDBJ whole genome shotgun (WGS) entry which is preliminary data.</text>
</comment>
<accession>A0A5J4S2R0</accession>